<gene>
    <name evidence="3" type="ORF">JOF53_000391</name>
</gene>
<evidence type="ECO:0000313" key="4">
    <source>
        <dbReference type="Proteomes" id="UP001519363"/>
    </source>
</evidence>
<proteinExistence type="predicted"/>
<dbReference type="InterPro" id="IPR023346">
    <property type="entry name" value="Lysozyme-like_dom_sf"/>
</dbReference>
<comment type="caution">
    <text evidence="3">The sequence shown here is derived from an EMBL/GenBank/DDBJ whole genome shotgun (WGS) entry which is preliminary data.</text>
</comment>
<evidence type="ECO:0000256" key="1">
    <source>
        <dbReference type="SAM" id="MobiDB-lite"/>
    </source>
</evidence>
<reference evidence="3 4" key="1">
    <citation type="submission" date="2021-03" db="EMBL/GenBank/DDBJ databases">
        <title>Sequencing the genomes of 1000 actinobacteria strains.</title>
        <authorList>
            <person name="Klenk H.-P."/>
        </authorList>
    </citation>
    <scope>NUCLEOTIDE SEQUENCE [LARGE SCALE GENOMIC DNA]</scope>
    <source>
        <strain evidence="3 4">DSM 44580</strain>
    </source>
</reference>
<feature type="compositionally biased region" description="Basic and acidic residues" evidence="1">
    <location>
        <begin position="133"/>
        <end position="143"/>
    </location>
</feature>
<dbReference type="EMBL" id="JAGIOO010000001">
    <property type="protein sequence ID" value="MBP2471519.1"/>
    <property type="molecule type" value="Genomic_DNA"/>
</dbReference>
<dbReference type="Proteomes" id="UP001519363">
    <property type="component" value="Unassembled WGS sequence"/>
</dbReference>
<protein>
    <recommendedName>
        <fullName evidence="2">Transglycosylase SLT domain-containing protein</fullName>
    </recommendedName>
</protein>
<feature type="region of interest" description="Disordered" evidence="1">
    <location>
        <begin position="123"/>
        <end position="161"/>
    </location>
</feature>
<name>A0ABS5A5N1_9PSEU</name>
<dbReference type="Pfam" id="PF18896">
    <property type="entry name" value="SLT_3"/>
    <property type="match status" value="1"/>
</dbReference>
<organism evidence="3 4">
    <name type="scientific">Crossiella equi</name>
    <dbReference type="NCBI Taxonomy" id="130796"/>
    <lineage>
        <taxon>Bacteria</taxon>
        <taxon>Bacillati</taxon>
        <taxon>Actinomycetota</taxon>
        <taxon>Actinomycetes</taxon>
        <taxon>Pseudonocardiales</taxon>
        <taxon>Pseudonocardiaceae</taxon>
        <taxon>Crossiella</taxon>
    </lineage>
</organism>
<dbReference type="InterPro" id="IPR043992">
    <property type="entry name" value="SLT_3"/>
</dbReference>
<dbReference type="RefSeq" id="WP_209706222.1">
    <property type="nucleotide sequence ID" value="NZ_JAGIOO010000001.1"/>
</dbReference>
<feature type="domain" description="Transglycosylase SLT" evidence="2">
    <location>
        <begin position="10"/>
        <end position="106"/>
    </location>
</feature>
<accession>A0ABS5A5N1</accession>
<evidence type="ECO:0000259" key="2">
    <source>
        <dbReference type="Pfam" id="PF18896"/>
    </source>
</evidence>
<dbReference type="SUPFAM" id="SSF53955">
    <property type="entry name" value="Lysozyme-like"/>
    <property type="match status" value="1"/>
</dbReference>
<keyword evidence="4" id="KW-1185">Reference proteome</keyword>
<evidence type="ECO:0000313" key="3">
    <source>
        <dbReference type="EMBL" id="MBP2471519.1"/>
    </source>
</evidence>
<feature type="compositionally biased region" description="Low complexity" evidence="1">
    <location>
        <begin position="152"/>
        <end position="161"/>
    </location>
</feature>
<sequence length="268" mass="28842">MPTLTDQEIAQHAYNAGFRGDMLDTAIAVALAESRGRTGAIGDVHLETSKWGPSVGLWQIRSLNPGHGTALEQSQRDQTANLDPATNAANAYAISGNGTSFRQWSTYTNGDYRQFLDRARTASGAVTGTAPVPEREDPHRADPPRPAPAPSRTPQAPAQQAFHARGGTLGPLAQTLHTQGGELRTLQGQLPTRLPAEAFGRVPESASVHQAHASTLNSLAQSLGQAGEEITGVGDNVLKARENYLRQDKQHADNYRQTILRLFNTQVR</sequence>